<proteinExistence type="predicted"/>
<accession>A0A0A8YBR2</accession>
<evidence type="ECO:0000313" key="1">
    <source>
        <dbReference type="EMBL" id="JAD20912.1"/>
    </source>
</evidence>
<protein>
    <submittedName>
        <fullName evidence="1">Uncharacterized protein</fullName>
    </submittedName>
</protein>
<sequence>METKVYLAWWTVRLTGRMSNVTSSCSVH</sequence>
<dbReference type="EMBL" id="GBRH01276983">
    <property type="protein sequence ID" value="JAD20912.1"/>
    <property type="molecule type" value="Transcribed_RNA"/>
</dbReference>
<reference evidence="1" key="2">
    <citation type="journal article" date="2015" name="Data Brief">
        <title>Shoot transcriptome of the giant reed, Arundo donax.</title>
        <authorList>
            <person name="Barrero R.A."/>
            <person name="Guerrero F.D."/>
            <person name="Moolhuijzen P."/>
            <person name="Goolsby J.A."/>
            <person name="Tidwell J."/>
            <person name="Bellgard S.E."/>
            <person name="Bellgard M.I."/>
        </authorList>
    </citation>
    <scope>NUCLEOTIDE SEQUENCE</scope>
    <source>
        <tissue evidence="1">Shoot tissue taken approximately 20 cm above the soil surface</tissue>
    </source>
</reference>
<dbReference type="AlphaFoldDB" id="A0A0A8YBR2"/>
<organism evidence="1">
    <name type="scientific">Arundo donax</name>
    <name type="common">Giant reed</name>
    <name type="synonym">Donax arundinaceus</name>
    <dbReference type="NCBI Taxonomy" id="35708"/>
    <lineage>
        <taxon>Eukaryota</taxon>
        <taxon>Viridiplantae</taxon>
        <taxon>Streptophyta</taxon>
        <taxon>Embryophyta</taxon>
        <taxon>Tracheophyta</taxon>
        <taxon>Spermatophyta</taxon>
        <taxon>Magnoliopsida</taxon>
        <taxon>Liliopsida</taxon>
        <taxon>Poales</taxon>
        <taxon>Poaceae</taxon>
        <taxon>PACMAD clade</taxon>
        <taxon>Arundinoideae</taxon>
        <taxon>Arundineae</taxon>
        <taxon>Arundo</taxon>
    </lineage>
</organism>
<name>A0A0A8YBR2_ARUDO</name>
<reference evidence="1" key="1">
    <citation type="submission" date="2014-09" db="EMBL/GenBank/DDBJ databases">
        <authorList>
            <person name="Magalhaes I.L.F."/>
            <person name="Oliveira U."/>
            <person name="Santos F.R."/>
            <person name="Vidigal T.H.D.A."/>
            <person name="Brescovit A.D."/>
            <person name="Santos A.J."/>
        </authorList>
    </citation>
    <scope>NUCLEOTIDE SEQUENCE</scope>
    <source>
        <tissue evidence="1">Shoot tissue taken approximately 20 cm above the soil surface</tissue>
    </source>
</reference>